<dbReference type="Proteomes" id="UP001427805">
    <property type="component" value="Unassembled WGS sequence"/>
</dbReference>
<sequence>MARGRPALSCWLAALAGGIAGWSTPAHAQGAPPAAPEAWVRYAEGATAAIARWLDADDPAAVRLHAYLDQHGSVDGSRATPLVVKIWLHADGTVARIDFTPFALAQANEDLRAVIVGRRLPGRPPKGMAQPIRLEIVPEPVEASDPAGPSEAPR</sequence>
<evidence type="ECO:0000256" key="2">
    <source>
        <dbReference type="SAM" id="SignalP"/>
    </source>
</evidence>
<protein>
    <recommendedName>
        <fullName evidence="5">YbaB/EbfC family DNA-binding protein</fullName>
    </recommendedName>
</protein>
<evidence type="ECO:0008006" key="5">
    <source>
        <dbReference type="Google" id="ProtNLM"/>
    </source>
</evidence>
<feature type="signal peptide" evidence="2">
    <location>
        <begin position="1"/>
        <end position="28"/>
    </location>
</feature>
<comment type="caution">
    <text evidence="3">The sequence shown here is derived from an EMBL/GenBank/DDBJ whole genome shotgun (WGS) entry which is preliminary data.</text>
</comment>
<feature type="chain" id="PRO_5047457442" description="YbaB/EbfC family DNA-binding protein" evidence="2">
    <location>
        <begin position="29"/>
        <end position="154"/>
    </location>
</feature>
<reference evidence="3 4" key="1">
    <citation type="submission" date="2024-05" db="EMBL/GenBank/DDBJ databases">
        <title>Sphingomonas sp. HF-S3 16S ribosomal RNA gene Genome sequencing and assembly.</title>
        <authorList>
            <person name="Lee H."/>
        </authorList>
    </citation>
    <scope>NUCLEOTIDE SEQUENCE [LARGE SCALE GENOMIC DNA]</scope>
    <source>
        <strain evidence="3 4">HF-S3</strain>
    </source>
</reference>
<dbReference type="EMBL" id="JBDIZK010000001">
    <property type="protein sequence ID" value="MEN3745848.1"/>
    <property type="molecule type" value="Genomic_DNA"/>
</dbReference>
<keyword evidence="2" id="KW-0732">Signal</keyword>
<proteinExistence type="predicted"/>
<evidence type="ECO:0000313" key="3">
    <source>
        <dbReference type="EMBL" id="MEN3745848.1"/>
    </source>
</evidence>
<name>A0ABV0B2L9_9SPHN</name>
<gene>
    <name evidence="3" type="ORF">TPR58_01615</name>
</gene>
<keyword evidence="4" id="KW-1185">Reference proteome</keyword>
<accession>A0ABV0B2L9</accession>
<feature type="region of interest" description="Disordered" evidence="1">
    <location>
        <begin position="135"/>
        <end position="154"/>
    </location>
</feature>
<evidence type="ECO:0000256" key="1">
    <source>
        <dbReference type="SAM" id="MobiDB-lite"/>
    </source>
</evidence>
<evidence type="ECO:0000313" key="4">
    <source>
        <dbReference type="Proteomes" id="UP001427805"/>
    </source>
</evidence>
<organism evidence="3 4">
    <name type="scientific">Sphingomonas rustica</name>
    <dbReference type="NCBI Taxonomy" id="3103142"/>
    <lineage>
        <taxon>Bacteria</taxon>
        <taxon>Pseudomonadati</taxon>
        <taxon>Pseudomonadota</taxon>
        <taxon>Alphaproteobacteria</taxon>
        <taxon>Sphingomonadales</taxon>
        <taxon>Sphingomonadaceae</taxon>
        <taxon>Sphingomonas</taxon>
    </lineage>
</organism>